<reference evidence="3 4" key="1">
    <citation type="submission" date="2023-05" db="EMBL/GenBank/DDBJ databases">
        <title>Lithophilousrod everest ZFBP1038 complete genpme.</title>
        <authorList>
            <person name="Tian M."/>
        </authorList>
    </citation>
    <scope>NUCLEOTIDE SEQUENCE [LARGE SCALE GENOMIC DNA]</scope>
    <source>
        <strain evidence="3 4">ZFBP1038</strain>
    </source>
</reference>
<dbReference type="SUPFAM" id="SSF51735">
    <property type="entry name" value="NAD(P)-binding Rossmann-fold domains"/>
    <property type="match status" value="1"/>
</dbReference>
<evidence type="ECO:0000259" key="1">
    <source>
        <dbReference type="PROSITE" id="PS51201"/>
    </source>
</evidence>
<evidence type="ECO:0000259" key="2">
    <source>
        <dbReference type="PROSITE" id="PS51202"/>
    </source>
</evidence>
<gene>
    <name evidence="3" type="ORF">LWF01_18845</name>
</gene>
<dbReference type="PROSITE" id="PS51202">
    <property type="entry name" value="RCK_C"/>
    <property type="match status" value="1"/>
</dbReference>
<feature type="domain" description="RCK N-terminal" evidence="1">
    <location>
        <begin position="13"/>
        <end position="129"/>
    </location>
</feature>
<organism evidence="3 4">
    <name type="scientific">Saxibacter everestensis</name>
    <dbReference type="NCBI Taxonomy" id="2909229"/>
    <lineage>
        <taxon>Bacteria</taxon>
        <taxon>Bacillati</taxon>
        <taxon>Actinomycetota</taxon>
        <taxon>Actinomycetes</taxon>
        <taxon>Micrococcales</taxon>
        <taxon>Brevibacteriaceae</taxon>
        <taxon>Saxibacter</taxon>
    </lineage>
</organism>
<dbReference type="RefSeq" id="WP_349638910.1">
    <property type="nucleotide sequence ID" value="NZ_CP090958.1"/>
</dbReference>
<dbReference type="Pfam" id="PF02254">
    <property type="entry name" value="TrkA_N"/>
    <property type="match status" value="1"/>
</dbReference>
<accession>A0ABY8QSX2</accession>
<dbReference type="InterPro" id="IPR006037">
    <property type="entry name" value="RCK_C"/>
</dbReference>
<dbReference type="Gene3D" id="3.30.70.1450">
    <property type="entry name" value="Regulator of K+ conductance, C-terminal domain"/>
    <property type="match status" value="1"/>
</dbReference>
<dbReference type="InterPro" id="IPR003148">
    <property type="entry name" value="RCK_N"/>
</dbReference>
<dbReference type="Gene3D" id="3.40.50.720">
    <property type="entry name" value="NAD(P)-binding Rossmann-like Domain"/>
    <property type="match status" value="1"/>
</dbReference>
<name>A0ABY8QSX2_9MICO</name>
<dbReference type="PANTHER" id="PTHR43833">
    <property type="entry name" value="POTASSIUM CHANNEL PROTEIN 2-RELATED-RELATED"/>
    <property type="match status" value="1"/>
</dbReference>
<protein>
    <submittedName>
        <fullName evidence="3">TrkA family potassium uptake protein</fullName>
    </submittedName>
</protein>
<dbReference type="InterPro" id="IPR050721">
    <property type="entry name" value="Trk_Ktr_HKT_K-transport"/>
</dbReference>
<dbReference type="PANTHER" id="PTHR43833:SF7">
    <property type="entry name" value="KTR SYSTEM POTASSIUM UPTAKE PROTEIN C"/>
    <property type="match status" value="1"/>
</dbReference>
<dbReference type="InterPro" id="IPR036291">
    <property type="entry name" value="NAD(P)-bd_dom_sf"/>
</dbReference>
<dbReference type="PROSITE" id="PS51201">
    <property type="entry name" value="RCK_N"/>
    <property type="match status" value="1"/>
</dbReference>
<evidence type="ECO:0000313" key="4">
    <source>
        <dbReference type="Proteomes" id="UP001209083"/>
    </source>
</evidence>
<feature type="domain" description="RCK C-terminal" evidence="2">
    <location>
        <begin position="145"/>
        <end position="227"/>
    </location>
</feature>
<dbReference type="InterPro" id="IPR036721">
    <property type="entry name" value="RCK_C_sf"/>
</dbReference>
<dbReference type="EMBL" id="CP090958">
    <property type="protein sequence ID" value="WGW12112.1"/>
    <property type="molecule type" value="Genomic_DNA"/>
</dbReference>
<dbReference type="Pfam" id="PF02080">
    <property type="entry name" value="TrkA_C"/>
    <property type="match status" value="1"/>
</dbReference>
<evidence type="ECO:0000313" key="3">
    <source>
        <dbReference type="EMBL" id="WGW12112.1"/>
    </source>
</evidence>
<sequence>MPFTRSVERISGSEAVAVIGLGRFGGALATELIASGTEVLGIDIDEDLVQSYDGILTYVVRADSTREEVLRQLSVHEFDRVVVGIGTDLEASILTTSALLKFKTPTVWAKAISGPHGEILEQLGVHHVIRPEYDMGKRVAHLVRGSMLDYVEFEDDFAMVKTHPPEEAQNRPLVATGIRAKHGITVVAVKRKGGIWDYTTPQTVLYSDDEIIVAGPKSKAERFSSLL</sequence>
<dbReference type="SUPFAM" id="SSF116726">
    <property type="entry name" value="TrkA C-terminal domain-like"/>
    <property type="match status" value="1"/>
</dbReference>
<proteinExistence type="predicted"/>
<keyword evidence="4" id="KW-1185">Reference proteome</keyword>
<dbReference type="Proteomes" id="UP001209083">
    <property type="component" value="Chromosome"/>
</dbReference>